<accession>A0A1I5ZK59</accession>
<sequence length="547" mass="60746">MMTKKVLILLLFFLVIAVFVMLKESKEENKIQEDVSLEVSSDTVSIVSLLFELAEKGQTINTPFIIGETNIQKVRELWGAPERKGKNGSAIYEEFLLNDVTVGHQSEIVFDIRSSSTEIQQIHLEDIIAIKGEPDDIRSYKDDQVDQTILIYNVTEDFQMKWILPKPSKENPNPTVHHISVFTEVKEGKEVSLSDLSLEEKVGQMIFAGIKGKVMTNETEKIISTHQVGGIILFKDNLKKANQSVTLLNAIKQENSNNKVPLFLGIDEEGGRISRLPELTKLPTNEEIGFRNDASFSYSIGKLLGKQLSAFGFNLDFAPVLDINSNPENPIIGDRSFGKDAQKVSELGIQTMEGIQSEQVIPVIKHFPGHGDTAVDSHKELPIIQKSLKDLQGLELIPFKKAINHGTEVVMTGHILLPKIDPTYPASLSEKIIKGILRKQLGYEGIIITDDMTMKAIVNTFEIGEAAVSAVKAGNDIVLVAHDYANVIKAKDAILQAVKTGEISEQRIDESVNRILSIKKKYNLSNTQLDGVNIQELNQSINEILGR</sequence>
<dbReference type="Pfam" id="PF00933">
    <property type="entry name" value="Glyco_hydro_3"/>
    <property type="match status" value="1"/>
</dbReference>
<dbReference type="GO" id="GO:0004563">
    <property type="term" value="F:beta-N-acetylhexosaminidase activity"/>
    <property type="evidence" value="ECO:0007669"/>
    <property type="project" value="UniProtKB-EC"/>
</dbReference>
<dbReference type="InterPro" id="IPR050226">
    <property type="entry name" value="NagZ_Beta-hexosaminidase"/>
</dbReference>
<feature type="domain" description="Glycoside hydrolase family 3 N-terminal" evidence="6">
    <location>
        <begin position="198"/>
        <end position="517"/>
    </location>
</feature>
<dbReference type="STRING" id="126156.SAMN05421670_2756"/>
<dbReference type="Pfam" id="PF14172">
    <property type="entry name" value="DUF4309"/>
    <property type="match status" value="1"/>
</dbReference>
<evidence type="ECO:0000256" key="2">
    <source>
        <dbReference type="ARBA" id="ARBA00005336"/>
    </source>
</evidence>
<dbReference type="EC" id="3.2.1.52" evidence="3"/>
<evidence type="ECO:0000313" key="8">
    <source>
        <dbReference type="Proteomes" id="UP000198734"/>
    </source>
</evidence>
<gene>
    <name evidence="7" type="ORF">SAMN05421670_2756</name>
</gene>
<dbReference type="GO" id="GO:0009254">
    <property type="term" value="P:peptidoglycan turnover"/>
    <property type="evidence" value="ECO:0007669"/>
    <property type="project" value="TreeGrafter"/>
</dbReference>
<dbReference type="GO" id="GO:0005975">
    <property type="term" value="P:carbohydrate metabolic process"/>
    <property type="evidence" value="ECO:0007669"/>
    <property type="project" value="InterPro"/>
</dbReference>
<dbReference type="PROSITE" id="PS00775">
    <property type="entry name" value="GLYCOSYL_HYDROL_F3"/>
    <property type="match status" value="1"/>
</dbReference>
<dbReference type="Proteomes" id="UP000198734">
    <property type="component" value="Unassembled WGS sequence"/>
</dbReference>
<dbReference type="AlphaFoldDB" id="A0A1I5ZK59"/>
<dbReference type="Gene3D" id="3.20.20.300">
    <property type="entry name" value="Glycoside hydrolase, family 3, N-terminal domain"/>
    <property type="match status" value="1"/>
</dbReference>
<evidence type="ECO:0000259" key="6">
    <source>
        <dbReference type="Pfam" id="PF00933"/>
    </source>
</evidence>
<dbReference type="InterPro" id="IPR019800">
    <property type="entry name" value="Glyco_hydro_3_AS"/>
</dbReference>
<organism evidence="7 8">
    <name type="scientific">Psychrobacillus psychrotolerans</name>
    <dbReference type="NCBI Taxonomy" id="126156"/>
    <lineage>
        <taxon>Bacteria</taxon>
        <taxon>Bacillati</taxon>
        <taxon>Bacillota</taxon>
        <taxon>Bacilli</taxon>
        <taxon>Bacillales</taxon>
        <taxon>Bacillaceae</taxon>
        <taxon>Psychrobacillus</taxon>
    </lineage>
</organism>
<comment type="similarity">
    <text evidence="2">Belongs to the glycosyl hydrolase 3 family.</text>
</comment>
<evidence type="ECO:0000256" key="4">
    <source>
        <dbReference type="ARBA" id="ARBA00022801"/>
    </source>
</evidence>
<protein>
    <recommendedName>
        <fullName evidence="3">beta-N-acetylhexosaminidase</fullName>
        <ecNumber evidence="3">3.2.1.52</ecNumber>
    </recommendedName>
</protein>
<name>A0A1I5ZK59_9BACI</name>
<dbReference type="InterPro" id="IPR001764">
    <property type="entry name" value="Glyco_hydro_3_N"/>
</dbReference>
<reference evidence="8" key="1">
    <citation type="submission" date="2016-10" db="EMBL/GenBank/DDBJ databases">
        <authorList>
            <person name="Varghese N."/>
            <person name="Submissions S."/>
        </authorList>
    </citation>
    <scope>NUCLEOTIDE SEQUENCE [LARGE SCALE GENOMIC DNA]</scope>
    <source>
        <strain evidence="8">DSM 11706</strain>
    </source>
</reference>
<dbReference type="InterPro" id="IPR025453">
    <property type="entry name" value="DUF4309"/>
</dbReference>
<dbReference type="InterPro" id="IPR036962">
    <property type="entry name" value="Glyco_hydro_3_N_sf"/>
</dbReference>
<dbReference type="NCBIfam" id="NF003740">
    <property type="entry name" value="PRK05337.1"/>
    <property type="match status" value="1"/>
</dbReference>
<proteinExistence type="inferred from homology"/>
<keyword evidence="5" id="KW-0326">Glycosidase</keyword>
<dbReference type="PANTHER" id="PTHR30480">
    <property type="entry name" value="BETA-HEXOSAMINIDASE-RELATED"/>
    <property type="match status" value="1"/>
</dbReference>
<dbReference type="PANTHER" id="PTHR30480:SF13">
    <property type="entry name" value="BETA-HEXOSAMINIDASE"/>
    <property type="match status" value="1"/>
</dbReference>
<dbReference type="EMBL" id="FOXU01000005">
    <property type="protein sequence ID" value="SFQ56780.1"/>
    <property type="molecule type" value="Genomic_DNA"/>
</dbReference>
<evidence type="ECO:0000313" key="7">
    <source>
        <dbReference type="EMBL" id="SFQ56780.1"/>
    </source>
</evidence>
<evidence type="ECO:0000256" key="3">
    <source>
        <dbReference type="ARBA" id="ARBA00012663"/>
    </source>
</evidence>
<comment type="catalytic activity">
    <reaction evidence="1">
        <text>Hydrolysis of terminal non-reducing N-acetyl-D-hexosamine residues in N-acetyl-beta-D-hexosaminides.</text>
        <dbReference type="EC" id="3.2.1.52"/>
    </reaction>
</comment>
<evidence type="ECO:0000256" key="1">
    <source>
        <dbReference type="ARBA" id="ARBA00001231"/>
    </source>
</evidence>
<dbReference type="InterPro" id="IPR017853">
    <property type="entry name" value="GH"/>
</dbReference>
<evidence type="ECO:0000256" key="5">
    <source>
        <dbReference type="ARBA" id="ARBA00023295"/>
    </source>
</evidence>
<keyword evidence="4" id="KW-0378">Hydrolase</keyword>
<dbReference type="SUPFAM" id="SSF51445">
    <property type="entry name" value="(Trans)glycosidases"/>
    <property type="match status" value="1"/>
</dbReference>
<keyword evidence="8" id="KW-1185">Reference proteome</keyword>